<dbReference type="EMBL" id="KZ302068">
    <property type="protein sequence ID" value="PFH48313.1"/>
    <property type="molecule type" value="Genomic_DNA"/>
</dbReference>
<accession>A0A2A9NKV1</accession>
<gene>
    <name evidence="2" type="ORF">AMATHDRAFT_49635</name>
</gene>
<feature type="chain" id="PRO_5012812197" evidence="1">
    <location>
        <begin position="19"/>
        <end position="245"/>
    </location>
</feature>
<evidence type="ECO:0000313" key="3">
    <source>
        <dbReference type="Proteomes" id="UP000242287"/>
    </source>
</evidence>
<reference evidence="2 3" key="1">
    <citation type="submission" date="2014-02" db="EMBL/GenBank/DDBJ databases">
        <title>Transposable element dynamics among asymbiotic and ectomycorrhizal Amanita fungi.</title>
        <authorList>
            <consortium name="DOE Joint Genome Institute"/>
            <person name="Hess J."/>
            <person name="Skrede I."/>
            <person name="Wolfe B."/>
            <person name="LaButti K."/>
            <person name="Ohm R.A."/>
            <person name="Grigoriev I.V."/>
            <person name="Pringle A."/>
        </authorList>
    </citation>
    <scope>NUCLEOTIDE SEQUENCE [LARGE SCALE GENOMIC DNA]</scope>
    <source>
        <strain evidence="2 3">SKay4041</strain>
    </source>
</reference>
<keyword evidence="3" id="KW-1185">Reference proteome</keyword>
<dbReference type="Gene3D" id="3.20.20.370">
    <property type="entry name" value="Glycoside hydrolase/deacetylase"/>
    <property type="match status" value="1"/>
</dbReference>
<keyword evidence="1" id="KW-0732">Signal</keyword>
<dbReference type="Proteomes" id="UP000242287">
    <property type="component" value="Unassembled WGS sequence"/>
</dbReference>
<name>A0A2A9NKV1_9AGAR</name>
<dbReference type="AlphaFoldDB" id="A0A2A9NKV1"/>
<dbReference type="OrthoDB" id="2125469at2759"/>
<dbReference type="SUPFAM" id="SSF88713">
    <property type="entry name" value="Glycoside hydrolase/deacetylase"/>
    <property type="match status" value="1"/>
</dbReference>
<evidence type="ECO:0000256" key="1">
    <source>
        <dbReference type="SAM" id="SignalP"/>
    </source>
</evidence>
<organism evidence="2 3">
    <name type="scientific">Amanita thiersii Skay4041</name>
    <dbReference type="NCBI Taxonomy" id="703135"/>
    <lineage>
        <taxon>Eukaryota</taxon>
        <taxon>Fungi</taxon>
        <taxon>Dikarya</taxon>
        <taxon>Basidiomycota</taxon>
        <taxon>Agaricomycotina</taxon>
        <taxon>Agaricomycetes</taxon>
        <taxon>Agaricomycetidae</taxon>
        <taxon>Agaricales</taxon>
        <taxon>Pluteineae</taxon>
        <taxon>Amanitaceae</taxon>
        <taxon>Amanita</taxon>
    </lineage>
</organism>
<dbReference type="GO" id="GO:0005975">
    <property type="term" value="P:carbohydrate metabolic process"/>
    <property type="evidence" value="ECO:0007669"/>
    <property type="project" value="InterPro"/>
</dbReference>
<evidence type="ECO:0000313" key="2">
    <source>
        <dbReference type="EMBL" id="PFH48313.1"/>
    </source>
</evidence>
<proteinExistence type="predicted"/>
<feature type="signal peptide" evidence="1">
    <location>
        <begin position="1"/>
        <end position="18"/>
    </location>
</feature>
<sequence length="245" mass="26282">MLVLLVLVASAVISSALSAEGTLVGKVITSCAVRGTAALTFIADTLKENHAIGTFFFTDCIYKQREYVESHPTRGVHPDLATLAADSGGFWLAVRCLKLTLSLLQGEASKFDLQVDVSTKANTDEIKRITGAVLAPWAAFKRYNDLVLQEAHKLGLLVTLWNVELSLFPKDGPNTSAEESMAIYTAAIANKPLNILTVNDETHNTTASALVQFAINSLRTAKYKLVSVADCLGVAPYQSIGAPID</sequence>
<dbReference type="STRING" id="703135.A0A2A9NKV1"/>
<protein>
    <submittedName>
        <fullName evidence="2">Carbohydrate esterase family 4 protein</fullName>
    </submittedName>
</protein>
<dbReference type="InterPro" id="IPR011330">
    <property type="entry name" value="Glyco_hydro/deAcase_b/a-brl"/>
</dbReference>